<feature type="non-terminal residue" evidence="2">
    <location>
        <position position="67"/>
    </location>
</feature>
<dbReference type="AlphaFoldDB" id="S4PTJ8"/>
<organism evidence="2">
    <name type="scientific">Pararge aegeria</name>
    <name type="common">speckled wood butterfly</name>
    <dbReference type="NCBI Taxonomy" id="116150"/>
    <lineage>
        <taxon>Eukaryota</taxon>
        <taxon>Metazoa</taxon>
        <taxon>Ecdysozoa</taxon>
        <taxon>Arthropoda</taxon>
        <taxon>Hexapoda</taxon>
        <taxon>Insecta</taxon>
        <taxon>Pterygota</taxon>
        <taxon>Neoptera</taxon>
        <taxon>Endopterygota</taxon>
        <taxon>Lepidoptera</taxon>
        <taxon>Glossata</taxon>
        <taxon>Ditrysia</taxon>
        <taxon>Papilionoidea</taxon>
        <taxon>Nymphalidae</taxon>
        <taxon>Satyrinae</taxon>
        <taxon>Satyrini</taxon>
        <taxon>Parargina</taxon>
        <taxon>Pararge</taxon>
    </lineage>
</organism>
<feature type="non-terminal residue" evidence="2">
    <location>
        <position position="1"/>
    </location>
</feature>
<feature type="compositionally biased region" description="Low complexity" evidence="1">
    <location>
        <begin position="1"/>
        <end position="39"/>
    </location>
</feature>
<name>S4PTJ8_9NEOP</name>
<accession>S4PTJ8</accession>
<feature type="region of interest" description="Disordered" evidence="1">
    <location>
        <begin position="1"/>
        <end position="67"/>
    </location>
</feature>
<evidence type="ECO:0000256" key="1">
    <source>
        <dbReference type="SAM" id="MobiDB-lite"/>
    </source>
</evidence>
<dbReference type="EMBL" id="GAIX01011913">
    <property type="protein sequence ID" value="JAA80647.1"/>
    <property type="molecule type" value="Transcribed_RNA"/>
</dbReference>
<proteinExistence type="predicted"/>
<evidence type="ECO:0000313" key="2">
    <source>
        <dbReference type="EMBL" id="JAA80647.1"/>
    </source>
</evidence>
<protein>
    <submittedName>
        <fullName evidence="2">Uncharacterized protein</fullName>
    </submittedName>
</protein>
<sequence>SVKPVSRNTSTTTSDTNSNRNIANSRNNSSNSTHPSSNNVPYNNISTNSNRPRQFVPPPVVANRAQN</sequence>
<feature type="compositionally biased region" description="Polar residues" evidence="1">
    <location>
        <begin position="40"/>
        <end position="52"/>
    </location>
</feature>
<reference evidence="2" key="2">
    <citation type="submission" date="2013-05" db="EMBL/GenBank/DDBJ databases">
        <authorList>
            <person name="Carter J.-M."/>
            <person name="Baker S.C."/>
            <person name="Pink R."/>
            <person name="Carter D.R.F."/>
            <person name="Collins A."/>
            <person name="Tomlin J."/>
            <person name="Gibbs M."/>
            <person name="Breuker C.J."/>
        </authorList>
    </citation>
    <scope>NUCLEOTIDE SEQUENCE</scope>
    <source>
        <tissue evidence="2">Ovary</tissue>
    </source>
</reference>
<reference evidence="2" key="1">
    <citation type="journal article" date="2013" name="BMC Genomics">
        <title>Unscrambling butterfly oogenesis.</title>
        <authorList>
            <person name="Carter J.M."/>
            <person name="Baker S.C."/>
            <person name="Pink R."/>
            <person name="Carter D.R."/>
            <person name="Collins A."/>
            <person name="Tomlin J."/>
            <person name="Gibbs M."/>
            <person name="Breuker C.J."/>
        </authorList>
    </citation>
    <scope>NUCLEOTIDE SEQUENCE</scope>
    <source>
        <tissue evidence="2">Ovary</tissue>
    </source>
</reference>